<sequence>MNTRPTLAPSVEGPGTDPDVVQRGAKRIKESEDVIVLEDDSITVENVLNDKSISASLNSMDRPFDSHIHSSLSYKDKLIKSNENITISYIPSLSYIDDSSDSESDDEGEEGVASIKLSKEEKKKKRIRAPWAQAIIVKTYGKNVGYKFLHPCLMAQWKLEGKVDCVDLGKEFFLFRFHRNTDYAKVMYGGPWFVGPHYLSIRQCSPEFKPENTTFSTTVVWARLLGLSIEFFDVNILRRIGNQIGHLVRIDANKASASRGKNNCPSIPPSNGEDLANGPKDQPMEAKNVDISQNKLPPDPSFSDGYGPWMVVTRRKNRPQSNKTSRDRTNTKPKNSLNGSTVASKPNARSSRAKPAGEGPSQVDNASIHQAIKNARSASPAKPDILAPSPIEVQTTLPSDLQVCNSSQPLPASKTVNSSSCPQPIGNSEFPFEPPPLISSSLPNLLPLMAKSILDLYQPKANQLVYYLHFKGQFLTLQQALDSVENPRKNPSLNKPAIPLSKAWNNLTAVAKPLYPTMQPHLFVNPEDLFDMSPEQKEKKPKKNGGRGVPRSESDCPPRSRSPINKAWQVETFKRIILPKKIPFQKTFVIPRDVRRTALTEKGKANELWGPSSNLLSMLKVLIWNCRGAASPDFRRACRELIRTHNPMFFLILETRISGISASNVANSLGFDFVHIVDSNGLSGGLWLLSKSQEVTVAILPHSDQAIHAMVKVRNDPNFNFPWFLTGVYANPTLSKRKLLWNEFRQNCTLVANRTNELSSDPHDEAEDIRALLPPAVFDHLASIPTQTSHHQGDVISWNPSDDGNLNISSAYNLDRSALPKPHGISHSDKCPSCPLQMESVDHLFRKCNQAIKLWRAFKPPPSALESFNQDFQSWLKTNCLDSLASNLYNIPWKVVFPFIVWRIWNMRNKILNGESPPNFAHVVESTRNQIVEFFACSNMANNTSNKRTILIGWVPPPEGYIKINTNGSSQGNPWKAGAGGIIRDSAGSFYVGFSRHLGVATSTSAELWAIRDGLNIAKERGLRNIIVECDSKVAVQLISECFNSRHTYSAILNDCRYLMDLLNVRKIEHTYREGNDCADLLAKHGCTQDRSLILFHHPPTFISSLLLADTMGLTSPRICNSVEGNVSSGPSHSREFHAVRSSPFCIFHNCNSSGAQSVADVSNACNNVI</sequence>
<dbReference type="Gene3D" id="3.30.420.10">
    <property type="entry name" value="Ribonuclease H-like superfamily/Ribonuclease H"/>
    <property type="match status" value="1"/>
</dbReference>
<feature type="region of interest" description="Disordered" evidence="1">
    <location>
        <begin position="1"/>
        <end position="21"/>
    </location>
</feature>
<organism evidence="3 4">
    <name type="scientific">Corchorus olitorius</name>
    <dbReference type="NCBI Taxonomy" id="93759"/>
    <lineage>
        <taxon>Eukaryota</taxon>
        <taxon>Viridiplantae</taxon>
        <taxon>Streptophyta</taxon>
        <taxon>Embryophyta</taxon>
        <taxon>Tracheophyta</taxon>
        <taxon>Spermatophyta</taxon>
        <taxon>Magnoliopsida</taxon>
        <taxon>eudicotyledons</taxon>
        <taxon>Gunneridae</taxon>
        <taxon>Pentapetalae</taxon>
        <taxon>rosids</taxon>
        <taxon>malvids</taxon>
        <taxon>Malvales</taxon>
        <taxon>Malvaceae</taxon>
        <taxon>Grewioideae</taxon>
        <taxon>Apeibeae</taxon>
        <taxon>Corchorus</taxon>
    </lineage>
</organism>
<dbReference type="InterPro" id="IPR002156">
    <property type="entry name" value="RNaseH_domain"/>
</dbReference>
<dbReference type="GO" id="GO:0004523">
    <property type="term" value="F:RNA-DNA hybrid ribonuclease activity"/>
    <property type="evidence" value="ECO:0007669"/>
    <property type="project" value="InterPro"/>
</dbReference>
<dbReference type="PROSITE" id="PS50879">
    <property type="entry name" value="RNASE_H_1"/>
    <property type="match status" value="1"/>
</dbReference>
<dbReference type="AlphaFoldDB" id="A0A1R3J5X6"/>
<name>A0A1R3J5X6_9ROSI</name>
<feature type="compositionally biased region" description="Polar residues" evidence="1">
    <location>
        <begin position="402"/>
        <end position="426"/>
    </location>
</feature>
<dbReference type="PANTHER" id="PTHR47723:SF19">
    <property type="entry name" value="POLYNUCLEOTIDYL TRANSFERASE, RIBONUCLEASE H-LIKE SUPERFAMILY PROTEIN"/>
    <property type="match status" value="1"/>
</dbReference>
<dbReference type="SUPFAM" id="SSF56219">
    <property type="entry name" value="DNase I-like"/>
    <property type="match status" value="1"/>
</dbReference>
<dbReference type="InterPro" id="IPR044730">
    <property type="entry name" value="RNase_H-like_dom_plant"/>
</dbReference>
<dbReference type="PANTHER" id="PTHR47723">
    <property type="entry name" value="OS05G0353850 PROTEIN"/>
    <property type="match status" value="1"/>
</dbReference>
<dbReference type="Gene3D" id="3.60.10.10">
    <property type="entry name" value="Endonuclease/exonuclease/phosphatase"/>
    <property type="match status" value="1"/>
</dbReference>
<dbReference type="InterPro" id="IPR053151">
    <property type="entry name" value="RNase_H-like"/>
</dbReference>
<dbReference type="Pfam" id="PF13456">
    <property type="entry name" value="RVT_3"/>
    <property type="match status" value="1"/>
</dbReference>
<dbReference type="Proteomes" id="UP000187203">
    <property type="component" value="Unassembled WGS sequence"/>
</dbReference>
<evidence type="ECO:0000259" key="2">
    <source>
        <dbReference type="PROSITE" id="PS50879"/>
    </source>
</evidence>
<feature type="compositionally biased region" description="Polar residues" evidence="1">
    <location>
        <begin position="332"/>
        <end position="350"/>
    </location>
</feature>
<evidence type="ECO:0000256" key="1">
    <source>
        <dbReference type="SAM" id="MobiDB-lite"/>
    </source>
</evidence>
<evidence type="ECO:0000313" key="3">
    <source>
        <dbReference type="EMBL" id="OMO90214.1"/>
    </source>
</evidence>
<feature type="compositionally biased region" description="Polar residues" evidence="1">
    <location>
        <begin position="255"/>
        <end position="265"/>
    </location>
</feature>
<gene>
    <name evidence="3" type="ORF">COLO4_19293</name>
</gene>
<evidence type="ECO:0000313" key="4">
    <source>
        <dbReference type="Proteomes" id="UP000187203"/>
    </source>
</evidence>
<dbReference type="GO" id="GO:0003676">
    <property type="term" value="F:nucleic acid binding"/>
    <property type="evidence" value="ECO:0007669"/>
    <property type="project" value="InterPro"/>
</dbReference>
<comment type="caution">
    <text evidence="3">The sequence shown here is derived from an EMBL/GenBank/DDBJ whole genome shotgun (WGS) entry which is preliminary data.</text>
</comment>
<dbReference type="InterPro" id="IPR012337">
    <property type="entry name" value="RNaseH-like_sf"/>
</dbReference>
<dbReference type="SUPFAM" id="SSF53098">
    <property type="entry name" value="Ribonuclease H-like"/>
    <property type="match status" value="1"/>
</dbReference>
<dbReference type="OrthoDB" id="1001820at2759"/>
<keyword evidence="3" id="KW-0540">Nuclease</keyword>
<dbReference type="STRING" id="93759.A0A1R3J5X6"/>
<feature type="region of interest" description="Disordered" evidence="1">
    <location>
        <begin position="255"/>
        <end position="363"/>
    </location>
</feature>
<dbReference type="InterPro" id="IPR036397">
    <property type="entry name" value="RNaseH_sf"/>
</dbReference>
<proteinExistence type="predicted"/>
<dbReference type="EMBL" id="AWUE01016579">
    <property type="protein sequence ID" value="OMO90214.1"/>
    <property type="molecule type" value="Genomic_DNA"/>
</dbReference>
<dbReference type="InterPro" id="IPR036691">
    <property type="entry name" value="Endo/exonu/phosph_ase_sf"/>
</dbReference>
<keyword evidence="3" id="KW-0255">Endonuclease</keyword>
<feature type="region of interest" description="Disordered" evidence="1">
    <location>
        <begin position="402"/>
        <end position="428"/>
    </location>
</feature>
<protein>
    <submittedName>
        <fullName evidence="3">Endonuclease/exonuclease/phosphatase</fullName>
    </submittedName>
</protein>
<dbReference type="InterPro" id="IPR025558">
    <property type="entry name" value="DUF4283"/>
</dbReference>
<keyword evidence="3" id="KW-0378">Hydrolase</keyword>
<feature type="domain" description="RNase H type-1" evidence="2">
    <location>
        <begin position="958"/>
        <end position="1088"/>
    </location>
</feature>
<feature type="region of interest" description="Disordered" evidence="1">
    <location>
        <begin position="533"/>
        <end position="563"/>
    </location>
</feature>
<dbReference type="Pfam" id="PF14111">
    <property type="entry name" value="DUF4283"/>
    <property type="match status" value="1"/>
</dbReference>
<reference evidence="4" key="1">
    <citation type="submission" date="2013-09" db="EMBL/GenBank/DDBJ databases">
        <title>Corchorus olitorius genome sequencing.</title>
        <authorList>
            <person name="Alam M."/>
            <person name="Haque M.S."/>
            <person name="Islam M.S."/>
            <person name="Emdad E.M."/>
            <person name="Islam M.M."/>
            <person name="Ahmed B."/>
            <person name="Halim A."/>
            <person name="Hossen Q.M.M."/>
            <person name="Hossain M.Z."/>
            <person name="Ahmed R."/>
            <person name="Khan M.M."/>
            <person name="Islam R."/>
            <person name="Rashid M.M."/>
            <person name="Khan S.A."/>
            <person name="Rahman M.S."/>
            <person name="Alam M."/>
            <person name="Yahiya A.S."/>
            <person name="Khan M.S."/>
            <person name="Azam M.S."/>
            <person name="Haque T."/>
            <person name="Lashkar M.Z.H."/>
            <person name="Akhand A.I."/>
            <person name="Morshed G."/>
            <person name="Roy S."/>
            <person name="Uddin K.S."/>
            <person name="Rabeya T."/>
            <person name="Hossain A.S."/>
            <person name="Chowdhury A."/>
            <person name="Snigdha A.R."/>
            <person name="Mortoza M.S."/>
            <person name="Matin S.A."/>
            <person name="Hoque S.M.E."/>
            <person name="Islam M.K."/>
            <person name="Roy D.K."/>
            <person name="Haider R."/>
            <person name="Moosa M.M."/>
            <person name="Elias S.M."/>
            <person name="Hasan A.M."/>
            <person name="Jahan S."/>
            <person name="Shafiuddin M."/>
            <person name="Mahmood N."/>
            <person name="Shommy N.S."/>
        </authorList>
    </citation>
    <scope>NUCLEOTIDE SEQUENCE [LARGE SCALE GENOMIC DNA]</scope>
    <source>
        <strain evidence="4">cv. O-4</strain>
    </source>
</reference>
<keyword evidence="4" id="KW-1185">Reference proteome</keyword>
<accession>A0A1R3J5X6</accession>
<dbReference type="CDD" id="cd06222">
    <property type="entry name" value="RNase_H_like"/>
    <property type="match status" value="1"/>
</dbReference>